<evidence type="ECO:0000313" key="2">
    <source>
        <dbReference type="EMBL" id="NMG44674.1"/>
    </source>
</evidence>
<evidence type="ECO:0000313" key="3">
    <source>
        <dbReference type="Proteomes" id="UP000623795"/>
    </source>
</evidence>
<sequence length="438" mass="45697">MTQGPRMPPGVSHRWLLVAASSLGLSAVAAIALVLARTPVLTSLVPPDSFPRALVVHVNLATLLWYFAMAAALWTETLDARRQRIAGTLQLVGAAGALGVIATGLLAPGSPVLANYVPYLDHPLFLGSLALFAGAGLGTAGISLIRPRDVAEWGFAIARLPFIMATIYLLLAWHREMPLIDALWGTGHILQFGFVTLMMSIWLRLSERAGASGPPPAIAIPLFALASLPAIIAPSLLLAGVDHGTLHDLHTQIMRWSNWPAPLAFGLLLAFQKNARRADGFAASLGLYCIGILAGAAIDSQTTLIPAHYHGTIGAFTLAQMAAVFARLSPTQGAERSTEPTRRPLSIYFFGITTLICGLAWSGMLGAPRKVAFSAAGAELPAIIAAALTGLGGTVTIVGVGYFALIAAPRIVKLCQAASSPISPHNSPAAAATFAAAR</sequence>
<dbReference type="SUPFAM" id="SSF81442">
    <property type="entry name" value="Cytochrome c oxidase subunit I-like"/>
    <property type="match status" value="1"/>
</dbReference>
<feature type="transmembrane region" description="Helical" evidence="1">
    <location>
        <begin position="85"/>
        <end position="105"/>
    </location>
</feature>
<feature type="transmembrane region" description="Helical" evidence="1">
    <location>
        <begin position="52"/>
        <end position="73"/>
    </location>
</feature>
<accession>A0ABX1PZ00</accession>
<feature type="transmembrane region" description="Helical" evidence="1">
    <location>
        <begin position="217"/>
        <end position="241"/>
    </location>
</feature>
<name>A0ABX1PZ00_9RHOO</name>
<feature type="transmembrane region" description="Helical" evidence="1">
    <location>
        <begin position="380"/>
        <end position="405"/>
    </location>
</feature>
<feature type="transmembrane region" description="Helical" evidence="1">
    <location>
        <begin position="125"/>
        <end position="145"/>
    </location>
</feature>
<feature type="transmembrane region" description="Helical" evidence="1">
    <location>
        <begin position="347"/>
        <end position="368"/>
    </location>
</feature>
<reference evidence="2 3" key="1">
    <citation type="submission" date="2019-12" db="EMBL/GenBank/DDBJ databases">
        <title>Comparative genomics gives insights into the taxonomy of the Azoarcus-Aromatoleum group and reveals separate origins of nif in the plant-associated Azoarcus and non-plant-associated Aromatoleum sub-groups.</title>
        <authorList>
            <person name="Lafos M."/>
            <person name="Maluk M."/>
            <person name="Batista M."/>
            <person name="Junghare M."/>
            <person name="Carmona M."/>
            <person name="Faoro H."/>
            <person name="Cruz L.M."/>
            <person name="Battistoni F."/>
            <person name="De Souza E."/>
            <person name="Pedrosa F."/>
            <person name="Chen W.-M."/>
            <person name="Poole P.S."/>
            <person name="Dixon R.A."/>
            <person name="James E.K."/>
        </authorList>
    </citation>
    <scope>NUCLEOTIDE SEQUENCE [LARGE SCALE GENOMIC DNA]</scope>
    <source>
        <strain evidence="2 3">Td21</strain>
    </source>
</reference>
<proteinExistence type="predicted"/>
<keyword evidence="1" id="KW-0472">Membrane</keyword>
<feature type="transmembrane region" description="Helical" evidence="1">
    <location>
        <begin position="253"/>
        <end position="271"/>
    </location>
</feature>
<keyword evidence="1" id="KW-1133">Transmembrane helix</keyword>
<gene>
    <name evidence="2" type="ORF">GPA22_13175</name>
</gene>
<evidence type="ECO:0000256" key="1">
    <source>
        <dbReference type="SAM" id="Phobius"/>
    </source>
</evidence>
<dbReference type="RefSeq" id="WP_169256526.1">
    <property type="nucleotide sequence ID" value="NZ_WTVN01000019.1"/>
</dbReference>
<protein>
    <recommendedName>
        <fullName evidence="4">Cytochrome oxidase subunit I profile domain-containing protein</fullName>
    </recommendedName>
</protein>
<dbReference type="EMBL" id="WTVN01000019">
    <property type="protein sequence ID" value="NMG44674.1"/>
    <property type="molecule type" value="Genomic_DNA"/>
</dbReference>
<dbReference type="InterPro" id="IPR036927">
    <property type="entry name" value="Cyt_c_oxase-like_su1_sf"/>
</dbReference>
<organism evidence="2 3">
    <name type="scientific">Aromatoleum toluvorans</name>
    <dbReference type="NCBI Taxonomy" id="92002"/>
    <lineage>
        <taxon>Bacteria</taxon>
        <taxon>Pseudomonadati</taxon>
        <taxon>Pseudomonadota</taxon>
        <taxon>Betaproteobacteria</taxon>
        <taxon>Rhodocyclales</taxon>
        <taxon>Rhodocyclaceae</taxon>
        <taxon>Aromatoleum</taxon>
    </lineage>
</organism>
<dbReference type="Proteomes" id="UP000623795">
    <property type="component" value="Unassembled WGS sequence"/>
</dbReference>
<feature type="transmembrane region" description="Helical" evidence="1">
    <location>
        <begin position="278"/>
        <end position="298"/>
    </location>
</feature>
<feature type="transmembrane region" description="Helical" evidence="1">
    <location>
        <begin position="186"/>
        <end position="205"/>
    </location>
</feature>
<keyword evidence="1" id="KW-0812">Transmembrane</keyword>
<dbReference type="Gene3D" id="1.20.210.10">
    <property type="entry name" value="Cytochrome c oxidase-like, subunit I domain"/>
    <property type="match status" value="1"/>
</dbReference>
<comment type="caution">
    <text evidence="2">The sequence shown here is derived from an EMBL/GenBank/DDBJ whole genome shotgun (WGS) entry which is preliminary data.</text>
</comment>
<keyword evidence="3" id="KW-1185">Reference proteome</keyword>
<feature type="transmembrane region" description="Helical" evidence="1">
    <location>
        <begin position="157"/>
        <end position="174"/>
    </location>
</feature>
<evidence type="ECO:0008006" key="4">
    <source>
        <dbReference type="Google" id="ProtNLM"/>
    </source>
</evidence>
<feature type="transmembrane region" description="Helical" evidence="1">
    <location>
        <begin position="304"/>
        <end position="326"/>
    </location>
</feature>